<dbReference type="Pfam" id="PF03567">
    <property type="entry name" value="Sulfotransfer_2"/>
    <property type="match status" value="1"/>
</dbReference>
<keyword evidence="9" id="KW-0735">Signal-anchor</keyword>
<keyword evidence="9" id="KW-0119">Carbohydrate metabolism</keyword>
<comment type="subcellular location">
    <subcellularLocation>
        <location evidence="1 9">Golgi apparatus membrane</location>
        <topology evidence="1 9">Single-pass type II membrane protein</topology>
    </subcellularLocation>
</comment>
<dbReference type="PANTHER" id="PTHR12137:SF63">
    <property type="entry name" value="CARBOHYDRATE SULFOTRANSFERASE"/>
    <property type="match status" value="1"/>
</dbReference>
<proteinExistence type="inferred from homology"/>
<dbReference type="InterPro" id="IPR018011">
    <property type="entry name" value="Carb_sulfotrans_8-10"/>
</dbReference>
<dbReference type="AlphaFoldDB" id="A0A7E5WR10"/>
<evidence type="ECO:0000256" key="9">
    <source>
        <dbReference type="RuleBase" id="RU364020"/>
    </source>
</evidence>
<keyword evidence="8 9" id="KW-0325">Glycoprotein</keyword>
<dbReference type="RefSeq" id="XP_026742607.1">
    <property type="nucleotide sequence ID" value="XM_026886806.1"/>
</dbReference>
<keyword evidence="7" id="KW-0472">Membrane</keyword>
<evidence type="ECO:0000256" key="4">
    <source>
        <dbReference type="ARBA" id="ARBA00022692"/>
    </source>
</evidence>
<evidence type="ECO:0000256" key="5">
    <source>
        <dbReference type="ARBA" id="ARBA00022989"/>
    </source>
</evidence>
<keyword evidence="4" id="KW-0812">Transmembrane</keyword>
<gene>
    <name evidence="11 12" type="primary">LOC113504485</name>
</gene>
<evidence type="ECO:0000256" key="3">
    <source>
        <dbReference type="ARBA" id="ARBA00022679"/>
    </source>
</evidence>
<protein>
    <recommendedName>
        <fullName evidence="9">Carbohydrate sulfotransferase</fullName>
        <ecNumber evidence="9">2.8.2.-</ecNumber>
    </recommendedName>
</protein>
<dbReference type="RefSeq" id="XP_026742596.1">
    <property type="nucleotide sequence ID" value="XM_026886795.1"/>
</dbReference>
<name>A0A7E5WR10_TRINI</name>
<keyword evidence="5" id="KW-1133">Transmembrane helix</keyword>
<accession>A0A7E5WR10</accession>
<evidence type="ECO:0000313" key="10">
    <source>
        <dbReference type="Proteomes" id="UP000322000"/>
    </source>
</evidence>
<dbReference type="EC" id="2.8.2.-" evidence="9"/>
<dbReference type="KEGG" id="tnl:113504485"/>
<dbReference type="OrthoDB" id="2019940at2759"/>
<dbReference type="GeneID" id="113504485"/>
<evidence type="ECO:0000256" key="8">
    <source>
        <dbReference type="ARBA" id="ARBA00023180"/>
    </source>
</evidence>
<evidence type="ECO:0000256" key="2">
    <source>
        <dbReference type="ARBA" id="ARBA00006339"/>
    </source>
</evidence>
<dbReference type="GO" id="GO:0016051">
    <property type="term" value="P:carbohydrate biosynthetic process"/>
    <property type="evidence" value="ECO:0007669"/>
    <property type="project" value="InterPro"/>
</dbReference>
<keyword evidence="10" id="KW-1185">Reference proteome</keyword>
<evidence type="ECO:0000256" key="6">
    <source>
        <dbReference type="ARBA" id="ARBA00023034"/>
    </source>
</evidence>
<dbReference type="PANTHER" id="PTHR12137">
    <property type="entry name" value="CARBOHYDRATE SULFOTRANSFERASE"/>
    <property type="match status" value="1"/>
</dbReference>
<sequence>MVVGRRNVSVMRLGRCVAFLAAAAILLPFTILLMVADQQYNLTYSSKRVFYQERDFYKINGTYYAPAFTITTPTMLRTQYIFENGTHEEGLLTRDKFMEVNARMEARRDFLKNECSKLGLDTSSQKSNAWEYLINRQYHVIWCNIFKAASTSWMYNFNLMANYTAAFLDKTKEVPLELARKKYARPTAEMIKKAQGDSITFLIVRHPLERLASAYNDKIVHAWPKSFHDKMGQRIIRKYRKKQTQESPSLPEKYPIFQEFVSYVLDEAKAKRSLDMHWTPYTTFCTPCKFNFDVILKFETLDEDQRFLIQLAHLQEIIKPEWRNSGKGTNTLHNINHLYSGLKKNQLDGLYNLYKYDFQLFNYTIDNYYEIVGQDETSSHG</sequence>
<keyword evidence="6 9" id="KW-0333">Golgi apparatus</keyword>
<dbReference type="GO" id="GO:0008146">
    <property type="term" value="F:sulfotransferase activity"/>
    <property type="evidence" value="ECO:0007669"/>
    <property type="project" value="InterPro"/>
</dbReference>
<evidence type="ECO:0000256" key="1">
    <source>
        <dbReference type="ARBA" id="ARBA00004323"/>
    </source>
</evidence>
<organism evidence="10 11">
    <name type="scientific">Trichoplusia ni</name>
    <name type="common">Cabbage looper</name>
    <dbReference type="NCBI Taxonomy" id="7111"/>
    <lineage>
        <taxon>Eukaryota</taxon>
        <taxon>Metazoa</taxon>
        <taxon>Ecdysozoa</taxon>
        <taxon>Arthropoda</taxon>
        <taxon>Hexapoda</taxon>
        <taxon>Insecta</taxon>
        <taxon>Pterygota</taxon>
        <taxon>Neoptera</taxon>
        <taxon>Endopterygota</taxon>
        <taxon>Lepidoptera</taxon>
        <taxon>Glossata</taxon>
        <taxon>Ditrysia</taxon>
        <taxon>Noctuoidea</taxon>
        <taxon>Noctuidae</taxon>
        <taxon>Plusiinae</taxon>
        <taxon>Trichoplusia</taxon>
    </lineage>
</organism>
<comment type="similarity">
    <text evidence="2 9">Belongs to the sulfotransferase 2 family.</text>
</comment>
<keyword evidence="3 9" id="KW-0808">Transferase</keyword>
<evidence type="ECO:0000313" key="12">
    <source>
        <dbReference type="RefSeq" id="XP_026742607.1"/>
    </source>
</evidence>
<reference evidence="11 12" key="1">
    <citation type="submission" date="2025-04" db="UniProtKB">
        <authorList>
            <consortium name="RefSeq"/>
        </authorList>
    </citation>
    <scope>IDENTIFICATION</scope>
</reference>
<dbReference type="Proteomes" id="UP000322000">
    <property type="component" value="Chromosome 2"/>
</dbReference>
<dbReference type="GO" id="GO:0000139">
    <property type="term" value="C:Golgi membrane"/>
    <property type="evidence" value="ECO:0007669"/>
    <property type="project" value="UniProtKB-SubCell"/>
</dbReference>
<evidence type="ECO:0000313" key="11">
    <source>
        <dbReference type="RefSeq" id="XP_026742596.1"/>
    </source>
</evidence>
<dbReference type="InterPro" id="IPR005331">
    <property type="entry name" value="Sulfotransferase"/>
</dbReference>
<evidence type="ECO:0000256" key="7">
    <source>
        <dbReference type="ARBA" id="ARBA00023136"/>
    </source>
</evidence>